<dbReference type="InterPro" id="IPR033479">
    <property type="entry name" value="dCache_1"/>
</dbReference>
<dbReference type="Gene3D" id="3.30.450.20">
    <property type="entry name" value="PAS domain"/>
    <property type="match status" value="1"/>
</dbReference>
<gene>
    <name evidence="9" type="ORF">FEV09_23810</name>
</gene>
<dbReference type="CDD" id="cd18773">
    <property type="entry name" value="PDC1_HK_sensor"/>
    <property type="match status" value="1"/>
</dbReference>
<dbReference type="GO" id="GO:0005886">
    <property type="term" value="C:plasma membrane"/>
    <property type="evidence" value="ECO:0007669"/>
    <property type="project" value="UniProtKB-SubCell"/>
</dbReference>
<evidence type="ECO:0000313" key="9">
    <source>
        <dbReference type="EMBL" id="MDG3497548.1"/>
    </source>
</evidence>
<evidence type="ECO:0000313" key="10">
    <source>
        <dbReference type="Proteomes" id="UP001152872"/>
    </source>
</evidence>
<dbReference type="EMBL" id="VBTY01000427">
    <property type="protein sequence ID" value="MDG3497548.1"/>
    <property type="molecule type" value="Genomic_DNA"/>
</dbReference>
<reference evidence="9" key="1">
    <citation type="submission" date="2019-05" db="EMBL/GenBank/DDBJ databases">
        <title>Whole genome sequencing of Pseudanabaena catenata USMAC16.</title>
        <authorList>
            <person name="Khan Z."/>
            <person name="Omar W.M."/>
            <person name="Convey P."/>
            <person name="Merican F."/>
            <person name="Najimudin N."/>
        </authorList>
    </citation>
    <scope>NUCLEOTIDE SEQUENCE</scope>
    <source>
        <strain evidence="9">USMAC16</strain>
    </source>
</reference>
<evidence type="ECO:0000256" key="3">
    <source>
        <dbReference type="ARBA" id="ARBA00022692"/>
    </source>
</evidence>
<comment type="caution">
    <text evidence="9">The sequence shown here is derived from an EMBL/GenBank/DDBJ whole genome shotgun (WGS) entry which is preliminary data.</text>
</comment>
<dbReference type="Proteomes" id="UP001152872">
    <property type="component" value="Unassembled WGS sequence"/>
</dbReference>
<comment type="subcellular location">
    <subcellularLocation>
        <location evidence="1">Cell membrane</location>
        <topology evidence="1">Multi-pass membrane protein</topology>
    </subcellularLocation>
</comment>
<evidence type="ECO:0000256" key="5">
    <source>
        <dbReference type="ARBA" id="ARBA00023136"/>
    </source>
</evidence>
<evidence type="ECO:0000256" key="4">
    <source>
        <dbReference type="ARBA" id="ARBA00022989"/>
    </source>
</evidence>
<evidence type="ECO:0000256" key="2">
    <source>
        <dbReference type="ARBA" id="ARBA00022475"/>
    </source>
</evidence>
<keyword evidence="10" id="KW-1185">Reference proteome</keyword>
<keyword evidence="4 7" id="KW-1133">Transmembrane helix</keyword>
<name>A0A9X4RJY0_9CYAN</name>
<evidence type="ECO:0000259" key="8">
    <source>
        <dbReference type="Pfam" id="PF02743"/>
    </source>
</evidence>
<evidence type="ECO:0000256" key="6">
    <source>
        <dbReference type="SAM" id="MobiDB-lite"/>
    </source>
</evidence>
<feature type="compositionally biased region" description="Polar residues" evidence="6">
    <location>
        <begin position="170"/>
        <end position="185"/>
    </location>
</feature>
<keyword evidence="5 7" id="KW-0472">Membrane</keyword>
<dbReference type="Pfam" id="PF02743">
    <property type="entry name" value="dCache_1"/>
    <property type="match status" value="1"/>
</dbReference>
<evidence type="ECO:0000256" key="1">
    <source>
        <dbReference type="ARBA" id="ARBA00004651"/>
    </source>
</evidence>
<feature type="transmembrane region" description="Helical" evidence="7">
    <location>
        <begin position="270"/>
        <end position="290"/>
    </location>
</feature>
<feature type="region of interest" description="Disordered" evidence="6">
    <location>
        <begin position="163"/>
        <end position="185"/>
    </location>
</feature>
<dbReference type="AlphaFoldDB" id="A0A9X4RJY0"/>
<proteinExistence type="predicted"/>
<sequence>MRCSQLQAFDGIGSLGVITEQKDLLILQKNDDSSQTISIRDQSTNYFFNSYIVDDRGDRLKLVRSSNKFDTHKYPPNAPWYEKAKKANRLIWIINVERIKTDKSAFVALNFMPFYDRNNVFQGIVGSSVSLKQLGEFLKSLKIGKTGQAFIIDREGLMIDSSTDEAPLTPESSATNTKQNPSNNRLPKLDRLNIINSNNLVFQKTAIYLKNYFTDFYQIKNSQNLSVIIDNRKYFIQIAPFQDQVDLDWLTVLIVPESDFMAEIQANTQWTIVLCGFTLAIAIGIGVLTARRITKPIQKLSQASQTLAQQEWQKSTLEQRLLGFQDITELATGASH</sequence>
<evidence type="ECO:0000256" key="7">
    <source>
        <dbReference type="SAM" id="Phobius"/>
    </source>
</evidence>
<keyword evidence="3 7" id="KW-0812">Transmembrane</keyword>
<accession>A0A9X4RJY0</accession>
<feature type="domain" description="Cache" evidence="8">
    <location>
        <begin position="78"/>
        <end position="179"/>
    </location>
</feature>
<dbReference type="RefSeq" id="WP_009629800.1">
    <property type="nucleotide sequence ID" value="NZ_VBTY01000427.1"/>
</dbReference>
<organism evidence="9 10">
    <name type="scientific">Pseudanabaena catenata USMAC16</name>
    <dbReference type="NCBI Taxonomy" id="1855837"/>
    <lineage>
        <taxon>Bacteria</taxon>
        <taxon>Bacillati</taxon>
        <taxon>Cyanobacteriota</taxon>
        <taxon>Cyanophyceae</taxon>
        <taxon>Pseudanabaenales</taxon>
        <taxon>Pseudanabaenaceae</taxon>
        <taxon>Pseudanabaena</taxon>
    </lineage>
</organism>
<keyword evidence="2" id="KW-1003">Cell membrane</keyword>
<protein>
    <submittedName>
        <fullName evidence="9">Cache domain-containing protein</fullName>
    </submittedName>
</protein>
<dbReference type="Gene3D" id="6.10.340.10">
    <property type="match status" value="1"/>
</dbReference>